<organism evidence="2 3">
    <name type="scientific">Candidatus Aquitaenariimonas noxiae</name>
    <dbReference type="NCBI Taxonomy" id="1974741"/>
    <lineage>
        <taxon>Bacteria</taxon>
        <taxon>Pseudomonadati</taxon>
        <taxon>Candidatus Omnitrophota</taxon>
        <taxon>Candidatus Aquitaenariimonas</taxon>
    </lineage>
</organism>
<dbReference type="InterPro" id="IPR001451">
    <property type="entry name" value="Hexapep"/>
</dbReference>
<dbReference type="PANTHER" id="PTHR43300">
    <property type="entry name" value="ACETYLTRANSFERASE"/>
    <property type="match status" value="1"/>
</dbReference>
<evidence type="ECO:0000313" key="2">
    <source>
        <dbReference type="EMBL" id="PIU41070.1"/>
    </source>
</evidence>
<accession>A0A2J0KXC2</accession>
<protein>
    <submittedName>
        <fullName evidence="2">Acetyltransferase</fullName>
    </submittedName>
</protein>
<dbReference type="InterPro" id="IPR011004">
    <property type="entry name" value="Trimer_LpxA-like_sf"/>
</dbReference>
<keyword evidence="2" id="KW-0808">Transferase</keyword>
<dbReference type="PANTHER" id="PTHR43300:SF11">
    <property type="entry name" value="ACETYLTRANSFERASE RV3034C-RELATED"/>
    <property type="match status" value="1"/>
</dbReference>
<evidence type="ECO:0000313" key="3">
    <source>
        <dbReference type="Proteomes" id="UP000230052"/>
    </source>
</evidence>
<comment type="similarity">
    <text evidence="1">Belongs to the transferase hexapeptide repeat family.</text>
</comment>
<name>A0A2J0KXC2_9BACT</name>
<proteinExistence type="inferred from homology"/>
<dbReference type="EMBL" id="PEWV01000071">
    <property type="protein sequence ID" value="PIU41070.1"/>
    <property type="molecule type" value="Genomic_DNA"/>
</dbReference>
<dbReference type="CDD" id="cd04647">
    <property type="entry name" value="LbH_MAT_like"/>
    <property type="match status" value="1"/>
</dbReference>
<dbReference type="Pfam" id="PF00132">
    <property type="entry name" value="Hexapep"/>
    <property type="match status" value="1"/>
</dbReference>
<dbReference type="SUPFAM" id="SSF51161">
    <property type="entry name" value="Trimeric LpxA-like enzymes"/>
    <property type="match status" value="1"/>
</dbReference>
<dbReference type="InterPro" id="IPR050179">
    <property type="entry name" value="Trans_hexapeptide_repeat"/>
</dbReference>
<reference evidence="2 3" key="1">
    <citation type="submission" date="2017-09" db="EMBL/GenBank/DDBJ databases">
        <title>Depth-based differentiation of microbial function through sediment-hosted aquifers and enrichment of novel symbionts in the deep terrestrial subsurface.</title>
        <authorList>
            <person name="Probst A.J."/>
            <person name="Ladd B."/>
            <person name="Jarett J.K."/>
            <person name="Geller-Mcgrath D.E."/>
            <person name="Sieber C.M."/>
            <person name="Emerson J.B."/>
            <person name="Anantharaman K."/>
            <person name="Thomas B.C."/>
            <person name="Malmstrom R."/>
            <person name="Stieglmeier M."/>
            <person name="Klingl A."/>
            <person name="Woyke T."/>
            <person name="Ryan C.M."/>
            <person name="Banfield J.F."/>
        </authorList>
    </citation>
    <scope>NUCLEOTIDE SEQUENCE [LARGE SCALE GENOMIC DNA]</scope>
    <source>
        <strain evidence="2">CG07_land_8_20_14_0_80_42_15</strain>
    </source>
</reference>
<dbReference type="GO" id="GO:0016740">
    <property type="term" value="F:transferase activity"/>
    <property type="evidence" value="ECO:0007669"/>
    <property type="project" value="UniProtKB-KW"/>
</dbReference>
<sequence length="193" mass="21184">MNKAKIKQAQNNIRNLHVFLRTEIKKKWNRVLPFNEEIADRWEKAKYLKFGRGASIYDNSLVFGDVKVGKNTWIGPFTILDGTGGLTIGSYCSISTGVQIYTHDSVKWALSAGKAKYEHSSVSIGDSCYIGPNAVIAKGVSIGKRCVIGANSLVNKHLPSHSIAFGIPAKIVGKVSVEGKKIKLEYFSSKSHK</sequence>
<evidence type="ECO:0000256" key="1">
    <source>
        <dbReference type="ARBA" id="ARBA00007274"/>
    </source>
</evidence>
<comment type="caution">
    <text evidence="2">The sequence shown here is derived from an EMBL/GenBank/DDBJ whole genome shotgun (WGS) entry which is preliminary data.</text>
</comment>
<dbReference type="AlphaFoldDB" id="A0A2J0KXC2"/>
<dbReference type="Proteomes" id="UP000230052">
    <property type="component" value="Unassembled WGS sequence"/>
</dbReference>
<gene>
    <name evidence="2" type="ORF">COS99_06960</name>
</gene>
<dbReference type="Gene3D" id="2.160.10.10">
    <property type="entry name" value="Hexapeptide repeat proteins"/>
    <property type="match status" value="1"/>
</dbReference>